<gene>
    <name evidence="1" type="ORF">MOV92_13700</name>
</gene>
<dbReference type="RefSeq" id="WP_057943286.1">
    <property type="nucleotide sequence ID" value="NZ_CP011131.1"/>
</dbReference>
<accession>A0ABY3X9Z8</accession>
<dbReference type="EMBL" id="CP093547">
    <property type="protein sequence ID" value="UNP27582.1"/>
    <property type="molecule type" value="Genomic_DNA"/>
</dbReference>
<proteinExistence type="predicted"/>
<protein>
    <recommendedName>
        <fullName evidence="3">Long-chain-fatty-acid--CoA ligase</fullName>
    </recommendedName>
</protein>
<organism evidence="1 2">
    <name type="scientific">Lysobacter gummosus</name>
    <dbReference type="NCBI Taxonomy" id="262324"/>
    <lineage>
        <taxon>Bacteria</taxon>
        <taxon>Pseudomonadati</taxon>
        <taxon>Pseudomonadota</taxon>
        <taxon>Gammaproteobacteria</taxon>
        <taxon>Lysobacterales</taxon>
        <taxon>Lysobacteraceae</taxon>
        <taxon>Lysobacter</taxon>
    </lineage>
</organism>
<evidence type="ECO:0000313" key="1">
    <source>
        <dbReference type="EMBL" id="UNP27582.1"/>
    </source>
</evidence>
<reference evidence="1 2" key="1">
    <citation type="submission" date="2022-03" db="EMBL/GenBank/DDBJ databases">
        <title>Complete genome sequence of Lysobacter capsici VKM B-2533 and Lysobacter gummosus 10.1.1, promising sources of lytic agents.</title>
        <authorList>
            <person name="Tarlachkov S.V."/>
            <person name="Kudryakova I.V."/>
            <person name="Afoshin A.S."/>
            <person name="Leontyevskaya E.A."/>
            <person name="Leontyevskaya N.V."/>
        </authorList>
    </citation>
    <scope>NUCLEOTIDE SEQUENCE [LARGE SCALE GENOMIC DNA]</scope>
    <source>
        <strain evidence="1 2">10.1.1</strain>
    </source>
</reference>
<keyword evidence="2" id="KW-1185">Reference proteome</keyword>
<evidence type="ECO:0008006" key="3">
    <source>
        <dbReference type="Google" id="ProtNLM"/>
    </source>
</evidence>
<dbReference type="Proteomes" id="UP000829194">
    <property type="component" value="Chromosome"/>
</dbReference>
<name>A0ABY3X9Z8_9GAMM</name>
<evidence type="ECO:0000313" key="2">
    <source>
        <dbReference type="Proteomes" id="UP000829194"/>
    </source>
</evidence>
<sequence length="89" mass="10172">MAKLNPLACDRPSPQAAERLLRAEMERVNTQLENHEKIARLCIVGEPWSIGNGIMTPAMKFRRHVVEQRYADWVADGRAETVVWQDPMA</sequence>